<evidence type="ECO:0000256" key="1">
    <source>
        <dbReference type="ARBA" id="ARBA00022603"/>
    </source>
</evidence>
<organism evidence="4">
    <name type="scientific">uncultured Caudovirales phage</name>
    <dbReference type="NCBI Taxonomy" id="2100421"/>
    <lineage>
        <taxon>Viruses</taxon>
        <taxon>Duplodnaviria</taxon>
        <taxon>Heunggongvirae</taxon>
        <taxon>Uroviricota</taxon>
        <taxon>Caudoviricetes</taxon>
        <taxon>Peduoviridae</taxon>
        <taxon>Maltschvirus</taxon>
        <taxon>Maltschvirus maltsch</taxon>
    </lineage>
</organism>
<name>A0A6J7XEF9_9CAUD</name>
<dbReference type="GO" id="GO:0032259">
    <property type="term" value="P:methylation"/>
    <property type="evidence" value="ECO:0007669"/>
    <property type="project" value="UniProtKB-KW"/>
</dbReference>
<accession>A0A6J7XEF9</accession>
<proteinExistence type="predicted"/>
<evidence type="ECO:0000256" key="2">
    <source>
        <dbReference type="ARBA" id="ARBA00022679"/>
    </source>
</evidence>
<dbReference type="EMBL" id="LR798360">
    <property type="protein sequence ID" value="CAB5226252.1"/>
    <property type="molecule type" value="Genomic_DNA"/>
</dbReference>
<sequence>MRTIVHMCIDIRGILNWPKKNLKGLFKRSDGKSYTSQEARDYLMDRLSEGKKVIPFGAPCEGFSYETGCPGHPIDEEEA</sequence>
<dbReference type="InterPro" id="IPR018117">
    <property type="entry name" value="C5_DNA_meth_AS"/>
</dbReference>
<protein>
    <submittedName>
        <fullName evidence="4">Uncharacterized protein</fullName>
    </submittedName>
</protein>
<gene>
    <name evidence="4" type="ORF">UFOVP760_31</name>
</gene>
<reference evidence="4" key="1">
    <citation type="submission" date="2020-05" db="EMBL/GenBank/DDBJ databases">
        <authorList>
            <person name="Chiriac C."/>
            <person name="Salcher M."/>
            <person name="Ghai R."/>
            <person name="Kavagutti S V."/>
        </authorList>
    </citation>
    <scope>NUCLEOTIDE SEQUENCE</scope>
</reference>
<keyword evidence="2" id="KW-0808">Transferase</keyword>
<dbReference type="GO" id="GO:0008168">
    <property type="term" value="F:methyltransferase activity"/>
    <property type="evidence" value="ECO:0007669"/>
    <property type="project" value="UniProtKB-KW"/>
</dbReference>
<dbReference type="PROSITE" id="PS00094">
    <property type="entry name" value="C5_MTASE_1"/>
    <property type="match status" value="1"/>
</dbReference>
<keyword evidence="1" id="KW-0489">Methyltransferase</keyword>
<evidence type="ECO:0000256" key="3">
    <source>
        <dbReference type="ARBA" id="ARBA00022691"/>
    </source>
</evidence>
<keyword evidence="3" id="KW-0949">S-adenosyl-L-methionine</keyword>
<evidence type="ECO:0000313" key="4">
    <source>
        <dbReference type="EMBL" id="CAB5226252.1"/>
    </source>
</evidence>